<feature type="compositionally biased region" description="Basic and acidic residues" evidence="1">
    <location>
        <begin position="196"/>
        <end position="213"/>
    </location>
</feature>
<sequence length="897" mass="101357">MRATQKSLLQVLEGVATATKSPRVETAPIESWILSIGFLEGTFRDWDIAATKNLVDFNGRRTGHLTKLVLAVTYLRESIRTSQEVTTTEIGHCWEAVRDAIEVYDLDGAPERFFVSGSVQGFWTIALGDLSETGHPDELFGLRVWIPHASPMGTTTSLSSRPSTAHNWVLSGEGRNYFRQTEPVKYSVKYSANATHTKDDSARNCSKPGDDSHSYVPFQEHPNLNDTDRRVRVQQAKQETYTRNSFYSLPAEAVQRFEVDSDNLFSTFTLSECPCGPFENRAMTGVPEGHFPADSPSLTKFTSRELVQAVDSARSWEGLIDEGREHARKAEWEDALRAFHNALSLCAPEKSFPNARYYKHLALGEIGSANRRFGRYKTASDFLEEAINGLKPCLRRVEFSGELGVTYLHIGQLEDASNAFTKQYEAAKEVGADREICRAVGNMGMLNFRLSQRDDDQSLLDLAITQLQERVDLAEDLRRNTLTQAESTNSTHWLQVLETWKTIGLCRLSLCHCARGNVDKAIVVSAEALEMTSLSKDVTVKAMTRFFHGRALVKGRRREEALRLYNIPGTCSPAIAFAKEPSEENRGYLKELADIGADFDIVDEQGYTALDHAVFSGDVTTESIILEGLRKVSEDKARERQTEARLRKGYRELFQDKLRPVLLSGGLYVLSRLRKAYAEALATDETKRSVFDGLNFMWYSDFLDFKRLPRSDDGLVREFNSDWPDKSARAAEKVVFISYRWINKTPGAKSPDDDKHTQYRRMVDAIEHYLRLNPSVHKDKLGVWMDHACVNQDNPNTGVSALPMIIAQCDAMISLVDEDYYDRGWCAVEVMMAETLRSSYSIHQWYEHVVQPGGSRVEGVLREAPGRQVGMMKDKRLTFETDRPKVLFLERQSKLLG</sequence>
<reference evidence="2" key="1">
    <citation type="submission" date="2021-06" db="EMBL/GenBank/DDBJ databases">
        <title>Comparative genomics, transcriptomics and evolutionary studies reveal genomic signatures of adaptation to plant cell wall in hemibiotrophic fungi.</title>
        <authorList>
            <consortium name="DOE Joint Genome Institute"/>
            <person name="Baroncelli R."/>
            <person name="Diaz J.F."/>
            <person name="Benocci T."/>
            <person name="Peng M."/>
            <person name="Battaglia E."/>
            <person name="Haridas S."/>
            <person name="Andreopoulos W."/>
            <person name="Labutti K."/>
            <person name="Pangilinan J."/>
            <person name="Floch G.L."/>
            <person name="Makela M.R."/>
            <person name="Henrissat B."/>
            <person name="Grigoriev I.V."/>
            <person name="Crouch J.A."/>
            <person name="De Vries R.P."/>
            <person name="Sukno S.A."/>
            <person name="Thon M.R."/>
        </authorList>
    </citation>
    <scope>NUCLEOTIDE SEQUENCE</scope>
    <source>
        <strain evidence="2">CBS 125086</strain>
    </source>
</reference>
<dbReference type="SUPFAM" id="SSF48452">
    <property type="entry name" value="TPR-like"/>
    <property type="match status" value="1"/>
</dbReference>
<evidence type="ECO:0000313" key="2">
    <source>
        <dbReference type="EMBL" id="KAK1598921.1"/>
    </source>
</evidence>
<dbReference type="Gene3D" id="1.25.40.10">
    <property type="entry name" value="Tetratricopeptide repeat domain"/>
    <property type="match status" value="1"/>
</dbReference>
<name>A0AAD8QA97_9PEZI</name>
<proteinExistence type="predicted"/>
<evidence type="ECO:0000256" key="1">
    <source>
        <dbReference type="SAM" id="MobiDB-lite"/>
    </source>
</evidence>
<feature type="region of interest" description="Disordered" evidence="1">
    <location>
        <begin position="195"/>
        <end position="226"/>
    </location>
</feature>
<keyword evidence="3" id="KW-1185">Reference proteome</keyword>
<dbReference type="GeneID" id="85437844"/>
<dbReference type="EMBL" id="JAHLJV010000003">
    <property type="protein sequence ID" value="KAK1598921.1"/>
    <property type="molecule type" value="Genomic_DNA"/>
</dbReference>
<dbReference type="RefSeq" id="XP_060419583.1">
    <property type="nucleotide sequence ID" value="XM_060553604.1"/>
</dbReference>
<gene>
    <name evidence="2" type="ORF">LY79DRAFT_505291</name>
</gene>
<evidence type="ECO:0000313" key="3">
    <source>
        <dbReference type="Proteomes" id="UP001230504"/>
    </source>
</evidence>
<dbReference type="Proteomes" id="UP001230504">
    <property type="component" value="Unassembled WGS sequence"/>
</dbReference>
<accession>A0AAD8QA97</accession>
<organism evidence="2 3">
    <name type="scientific">Colletotrichum navitas</name>
    <dbReference type="NCBI Taxonomy" id="681940"/>
    <lineage>
        <taxon>Eukaryota</taxon>
        <taxon>Fungi</taxon>
        <taxon>Dikarya</taxon>
        <taxon>Ascomycota</taxon>
        <taxon>Pezizomycotina</taxon>
        <taxon>Sordariomycetes</taxon>
        <taxon>Hypocreomycetidae</taxon>
        <taxon>Glomerellales</taxon>
        <taxon>Glomerellaceae</taxon>
        <taxon>Colletotrichum</taxon>
        <taxon>Colletotrichum graminicola species complex</taxon>
    </lineage>
</organism>
<comment type="caution">
    <text evidence="2">The sequence shown here is derived from an EMBL/GenBank/DDBJ whole genome shotgun (WGS) entry which is preliminary data.</text>
</comment>
<protein>
    <submittedName>
        <fullName evidence="2">Uncharacterized protein</fullName>
    </submittedName>
</protein>
<dbReference type="InterPro" id="IPR011990">
    <property type="entry name" value="TPR-like_helical_dom_sf"/>
</dbReference>
<dbReference type="AlphaFoldDB" id="A0AAD8QA97"/>